<protein>
    <submittedName>
        <fullName evidence="1">DUF3568 family protein</fullName>
    </submittedName>
</protein>
<proteinExistence type="predicted"/>
<dbReference type="Proteomes" id="UP000886268">
    <property type="component" value="Unassembled WGS sequence"/>
</dbReference>
<evidence type="ECO:0000313" key="1">
    <source>
        <dbReference type="EMBL" id="HEB74383.1"/>
    </source>
</evidence>
<accession>A0A7V1I5F9</accession>
<dbReference type="EMBL" id="DRKW01000239">
    <property type="protein sequence ID" value="HEB74383.1"/>
    <property type="molecule type" value="Genomic_DNA"/>
</dbReference>
<dbReference type="AlphaFoldDB" id="A0A7V1I5F9"/>
<dbReference type="Pfam" id="PF12092">
    <property type="entry name" value="DUF3568"/>
    <property type="match status" value="1"/>
</dbReference>
<gene>
    <name evidence="1" type="ORF">ENJ03_04105</name>
</gene>
<sequence>MRFLKYAMVSFLFFICGCGFLIGAGVGGGAGLAGYKFLEGKLEIEYIAPYERVWQATKLALKDTGIRIERMEKDAINAEIKARKADGKVVTIKIKNKATGMTIVSIRVGIFGDENASLIIKKAIDKRLGIRSKN</sequence>
<organism evidence="1">
    <name type="scientific">Desulfofervidus auxilii</name>
    <dbReference type="NCBI Taxonomy" id="1621989"/>
    <lineage>
        <taxon>Bacteria</taxon>
        <taxon>Pseudomonadati</taxon>
        <taxon>Thermodesulfobacteriota</taxon>
        <taxon>Candidatus Desulfofervidia</taxon>
        <taxon>Candidatus Desulfofervidales</taxon>
        <taxon>Candidatus Desulfofervidaceae</taxon>
        <taxon>Candidatus Desulfofervidus</taxon>
    </lineage>
</organism>
<comment type="caution">
    <text evidence="1">The sequence shown here is derived from an EMBL/GenBank/DDBJ whole genome shotgun (WGS) entry which is preliminary data.</text>
</comment>
<reference evidence="1" key="1">
    <citation type="journal article" date="2020" name="mSystems">
        <title>Genome- and Community-Level Interaction Insights into Carbon Utilization and Element Cycling Functions of Hydrothermarchaeota in Hydrothermal Sediment.</title>
        <authorList>
            <person name="Zhou Z."/>
            <person name="Liu Y."/>
            <person name="Xu W."/>
            <person name="Pan J."/>
            <person name="Luo Z.H."/>
            <person name="Li M."/>
        </authorList>
    </citation>
    <scope>NUCLEOTIDE SEQUENCE [LARGE SCALE GENOMIC DNA]</scope>
    <source>
        <strain evidence="1">HyVt-45</strain>
    </source>
</reference>
<dbReference type="InterPro" id="IPR021952">
    <property type="entry name" value="Flpp3-like"/>
</dbReference>
<name>A0A7V1I5F9_DESA2</name>
<dbReference type="PROSITE" id="PS51257">
    <property type="entry name" value="PROKAR_LIPOPROTEIN"/>
    <property type="match status" value="1"/>
</dbReference>